<dbReference type="KEGG" id="mpad:KEF85_13400"/>
<keyword evidence="2" id="KW-1277">Toxin-antitoxin system</keyword>
<dbReference type="EMBL" id="CP073754">
    <property type="protein sequence ID" value="QWF70325.1"/>
    <property type="molecule type" value="Genomic_DNA"/>
</dbReference>
<dbReference type="AlphaFoldDB" id="A0A975R8F3"/>
<dbReference type="InterPro" id="IPR035093">
    <property type="entry name" value="RelE/ParE_toxin_dom_sf"/>
</dbReference>
<dbReference type="PANTHER" id="PTHR33755">
    <property type="entry name" value="TOXIN PARE1-RELATED"/>
    <property type="match status" value="1"/>
</dbReference>
<reference evidence="3" key="1">
    <citation type="submission" date="2021-04" db="EMBL/GenBank/DDBJ databases">
        <title>Draft genome sequence data of methanotrophic Methylovulum sp. strain S1L and Methylomonas sp. strain S2AM isolated from boreal lake water columns.</title>
        <authorList>
            <person name="Rissanen A.J."/>
            <person name="Mangayil R."/>
            <person name="Svenning M.M."/>
            <person name="Khanongnuch R."/>
        </authorList>
    </citation>
    <scope>NUCLEOTIDE SEQUENCE</scope>
    <source>
        <strain evidence="3">S2AM</strain>
    </source>
</reference>
<proteinExistence type="inferred from homology"/>
<dbReference type="Pfam" id="PF05016">
    <property type="entry name" value="ParE_toxin"/>
    <property type="match status" value="1"/>
</dbReference>
<comment type="similarity">
    <text evidence="1">Belongs to the RelE toxin family.</text>
</comment>
<dbReference type="RefSeq" id="WP_215581371.1">
    <property type="nucleotide sequence ID" value="NZ_CP073754.1"/>
</dbReference>
<evidence type="ECO:0000256" key="1">
    <source>
        <dbReference type="ARBA" id="ARBA00006226"/>
    </source>
</evidence>
<dbReference type="Gene3D" id="3.30.2310.20">
    <property type="entry name" value="RelE-like"/>
    <property type="match status" value="1"/>
</dbReference>
<gene>
    <name evidence="3" type="ORF">KEF85_13400</name>
</gene>
<accession>A0A975R8F3</accession>
<name>A0A975R8F3_9GAMM</name>
<evidence type="ECO:0000313" key="3">
    <source>
        <dbReference type="EMBL" id="QWF70325.1"/>
    </source>
</evidence>
<dbReference type="InterPro" id="IPR007712">
    <property type="entry name" value="RelE/ParE_toxin"/>
</dbReference>
<protein>
    <submittedName>
        <fullName evidence="3">Type II toxin-antitoxin system RelE/ParE family toxin</fullName>
    </submittedName>
</protein>
<organism evidence="3 4">
    <name type="scientific">Methylomonas paludis</name>
    <dbReference type="NCBI Taxonomy" id="1173101"/>
    <lineage>
        <taxon>Bacteria</taxon>
        <taxon>Pseudomonadati</taxon>
        <taxon>Pseudomonadota</taxon>
        <taxon>Gammaproteobacteria</taxon>
        <taxon>Methylococcales</taxon>
        <taxon>Methylococcaceae</taxon>
        <taxon>Methylomonas</taxon>
    </lineage>
</organism>
<dbReference type="Proteomes" id="UP000676649">
    <property type="component" value="Chromosome"/>
</dbReference>
<dbReference type="InterPro" id="IPR051803">
    <property type="entry name" value="TA_system_RelE-like_toxin"/>
</dbReference>
<keyword evidence="4" id="KW-1185">Reference proteome</keyword>
<evidence type="ECO:0000256" key="2">
    <source>
        <dbReference type="ARBA" id="ARBA00022649"/>
    </source>
</evidence>
<sequence>MVKWTNHARNQLRQIHDFIAQDSAHYAKRVVDDLVKKSMNLDKLPNRGRVVSEFNQESVREISVYTYRILYEIKPDHISVLAVIHKRRHLQADDIYE</sequence>
<evidence type="ECO:0000313" key="4">
    <source>
        <dbReference type="Proteomes" id="UP000676649"/>
    </source>
</evidence>
<dbReference type="PANTHER" id="PTHR33755:SF5">
    <property type="entry name" value="TYPE II TOXIN-ANTITOXIN SYSTEM RELE_PARE FAMILY TOXIN"/>
    <property type="match status" value="1"/>
</dbReference>